<accession>A0A1W2AFU9</accession>
<dbReference type="InterPro" id="IPR008995">
    <property type="entry name" value="Mo/tungstate-bd_C_term_dom"/>
</dbReference>
<dbReference type="GO" id="GO:0015689">
    <property type="term" value="P:molybdate ion transport"/>
    <property type="evidence" value="ECO:0007669"/>
    <property type="project" value="InterPro"/>
</dbReference>
<feature type="domain" description="Mop" evidence="4">
    <location>
        <begin position="230"/>
        <end position="296"/>
    </location>
</feature>
<evidence type="ECO:0000259" key="4">
    <source>
        <dbReference type="PROSITE" id="PS51866"/>
    </source>
</evidence>
<organism evidence="6 7">
    <name type="scientific">Desulfocicer vacuolatum DSM 3385</name>
    <dbReference type="NCBI Taxonomy" id="1121400"/>
    <lineage>
        <taxon>Bacteria</taxon>
        <taxon>Pseudomonadati</taxon>
        <taxon>Thermodesulfobacteriota</taxon>
        <taxon>Desulfobacteria</taxon>
        <taxon>Desulfobacterales</taxon>
        <taxon>Desulfobacteraceae</taxon>
        <taxon>Desulfocicer</taxon>
    </lineage>
</organism>
<dbReference type="Gene3D" id="2.40.50.100">
    <property type="match status" value="2"/>
</dbReference>
<dbReference type="GO" id="GO:0015074">
    <property type="term" value="P:DNA integration"/>
    <property type="evidence" value="ECO:0007669"/>
    <property type="project" value="InterPro"/>
</dbReference>
<dbReference type="STRING" id="1121400.SAMN02746065_10549"/>
<evidence type="ECO:0000256" key="2">
    <source>
        <dbReference type="ARBA" id="ARBA00023172"/>
    </source>
</evidence>
<evidence type="ECO:0000313" key="6">
    <source>
        <dbReference type="EMBL" id="SMC59589.1"/>
    </source>
</evidence>
<protein>
    <submittedName>
        <fullName evidence="6">Molybdate transport system regulatory protein</fullName>
    </submittedName>
</protein>
<dbReference type="GO" id="GO:0003677">
    <property type="term" value="F:DNA binding"/>
    <property type="evidence" value="ECO:0007669"/>
    <property type="project" value="InterPro"/>
</dbReference>
<dbReference type="InterPro" id="IPR004606">
    <property type="entry name" value="Mop_domain"/>
</dbReference>
<evidence type="ECO:0000259" key="5">
    <source>
        <dbReference type="PROSITE" id="PS51898"/>
    </source>
</evidence>
<dbReference type="Pfam" id="PF00589">
    <property type="entry name" value="Phage_integrase"/>
    <property type="match status" value="1"/>
</dbReference>
<dbReference type="InterPro" id="IPR013762">
    <property type="entry name" value="Integrase-like_cat_sf"/>
</dbReference>
<dbReference type="Proteomes" id="UP000192418">
    <property type="component" value="Unassembled WGS sequence"/>
</dbReference>
<dbReference type="GO" id="GO:0006310">
    <property type="term" value="P:DNA recombination"/>
    <property type="evidence" value="ECO:0007669"/>
    <property type="project" value="UniProtKB-KW"/>
</dbReference>
<dbReference type="RefSeq" id="WP_084067504.1">
    <property type="nucleotide sequence ID" value="NZ_FWXY01000005.1"/>
</dbReference>
<dbReference type="CDD" id="cd00397">
    <property type="entry name" value="DNA_BRE_C"/>
    <property type="match status" value="1"/>
</dbReference>
<dbReference type="InterPro" id="IPR005116">
    <property type="entry name" value="Transp-assoc_OB_typ1"/>
</dbReference>
<keyword evidence="2" id="KW-0233">DNA recombination</keyword>
<dbReference type="Gene3D" id="1.10.443.10">
    <property type="entry name" value="Intergrase catalytic core"/>
    <property type="match status" value="1"/>
</dbReference>
<dbReference type="SUPFAM" id="SSF50331">
    <property type="entry name" value="MOP-like"/>
    <property type="match status" value="2"/>
</dbReference>
<dbReference type="PROSITE" id="PS51898">
    <property type="entry name" value="TYR_RECOMBINASE"/>
    <property type="match status" value="1"/>
</dbReference>
<dbReference type="SUPFAM" id="SSF56349">
    <property type="entry name" value="DNA breaking-rejoining enzymes"/>
    <property type="match status" value="1"/>
</dbReference>
<dbReference type="EMBL" id="FWXY01000005">
    <property type="protein sequence ID" value="SMC59589.1"/>
    <property type="molecule type" value="Genomic_DNA"/>
</dbReference>
<proteinExistence type="predicted"/>
<dbReference type="OrthoDB" id="9814406at2"/>
<feature type="domain" description="Mop" evidence="4">
    <location>
        <begin position="302"/>
        <end position="368"/>
    </location>
</feature>
<evidence type="ECO:0000313" key="7">
    <source>
        <dbReference type="Proteomes" id="UP000192418"/>
    </source>
</evidence>
<sequence>MNSKLIPGAPLLNQQISLEKGIKQGGIVSISKDGQCLDSIQLNQLEQSFRQWTQKSPRADVRLARRRILVIFLLIRYTGAKLNEVLALNPFKDIDFKEHSVHFNNENPDTRNLPRKVQISTLLSSEIQEALGDRLFKSALENRFDVDPGFVRRKFYERAQACGFSKGLGGPEMVRKARAIELLQRNMPLPAVQKVLGHSTPNLTGSYVSFSAEEIQRLTRIFIEREASHKSSARNSFFGKIQALQRGDIQTRVTLTTISGYCLITVITNDSLEQLALDEGRLVTAEVKAPWIILHNSKEAPRCSAENKFNGVIEDINKGKINTEYTVRITDGTLLCAVVSTKGAQTLGLNPGDPVWALFSCFAVILNVD</sequence>
<keyword evidence="1 3" id="KW-0500">Molybdenum</keyword>
<evidence type="ECO:0000256" key="1">
    <source>
        <dbReference type="ARBA" id="ARBA00022505"/>
    </source>
</evidence>
<reference evidence="6 7" key="1">
    <citation type="submission" date="2017-04" db="EMBL/GenBank/DDBJ databases">
        <authorList>
            <person name="Afonso C.L."/>
            <person name="Miller P.J."/>
            <person name="Scott M.A."/>
            <person name="Spackman E."/>
            <person name="Goraichik I."/>
            <person name="Dimitrov K.M."/>
            <person name="Suarez D.L."/>
            <person name="Swayne D.E."/>
        </authorList>
    </citation>
    <scope>NUCLEOTIDE SEQUENCE [LARGE SCALE GENOMIC DNA]</scope>
    <source>
        <strain evidence="6 7">DSM 3385</strain>
    </source>
</reference>
<keyword evidence="7" id="KW-1185">Reference proteome</keyword>
<dbReference type="InterPro" id="IPR011010">
    <property type="entry name" value="DNA_brk_join_enz"/>
</dbReference>
<dbReference type="NCBIfam" id="TIGR00638">
    <property type="entry name" value="Mop"/>
    <property type="match status" value="1"/>
</dbReference>
<dbReference type="Pfam" id="PF03459">
    <property type="entry name" value="TOBE"/>
    <property type="match status" value="2"/>
</dbReference>
<dbReference type="PROSITE" id="PS51866">
    <property type="entry name" value="MOP"/>
    <property type="match status" value="2"/>
</dbReference>
<name>A0A1W2AFU9_9BACT</name>
<dbReference type="InterPro" id="IPR002104">
    <property type="entry name" value="Integrase_catalytic"/>
</dbReference>
<evidence type="ECO:0000256" key="3">
    <source>
        <dbReference type="PROSITE-ProRule" id="PRU01213"/>
    </source>
</evidence>
<gene>
    <name evidence="6" type="ORF">SAMN02746065_10549</name>
</gene>
<feature type="domain" description="Tyr recombinase" evidence="5">
    <location>
        <begin position="32"/>
        <end position="220"/>
    </location>
</feature>
<dbReference type="AlphaFoldDB" id="A0A1W2AFU9"/>